<gene>
    <name evidence="3" type="ORF">H8692_03530</name>
</gene>
<dbReference type="SUPFAM" id="SSF51556">
    <property type="entry name" value="Metallo-dependent hydrolases"/>
    <property type="match status" value="1"/>
</dbReference>
<evidence type="ECO:0000313" key="3">
    <source>
        <dbReference type="EMBL" id="MBC8567836.1"/>
    </source>
</evidence>
<feature type="domain" description="Amidohydrolase 3" evidence="2">
    <location>
        <begin position="50"/>
        <end position="528"/>
    </location>
</feature>
<name>A0A926E993_9FIRM</name>
<dbReference type="Proteomes" id="UP000610862">
    <property type="component" value="Unassembled WGS sequence"/>
</dbReference>
<dbReference type="Pfam" id="PF07969">
    <property type="entry name" value="Amidohydro_3"/>
    <property type="match status" value="1"/>
</dbReference>
<dbReference type="InterPro" id="IPR032466">
    <property type="entry name" value="Metal_Hydrolase"/>
</dbReference>
<dbReference type="InterPro" id="IPR011059">
    <property type="entry name" value="Metal-dep_hydrolase_composite"/>
</dbReference>
<dbReference type="SUPFAM" id="SSF51338">
    <property type="entry name" value="Composite domain of metallo-dependent hydrolases"/>
    <property type="match status" value="1"/>
</dbReference>
<keyword evidence="4" id="KW-1185">Reference proteome</keyword>
<dbReference type="InterPro" id="IPR033932">
    <property type="entry name" value="YtcJ-like"/>
</dbReference>
<dbReference type="GO" id="GO:0016810">
    <property type="term" value="F:hydrolase activity, acting on carbon-nitrogen (but not peptide) bonds"/>
    <property type="evidence" value="ECO:0007669"/>
    <property type="project" value="InterPro"/>
</dbReference>
<evidence type="ECO:0000256" key="1">
    <source>
        <dbReference type="SAM" id="MobiDB-lite"/>
    </source>
</evidence>
<dbReference type="PANTHER" id="PTHR22642:SF2">
    <property type="entry name" value="PROTEIN LONG AFTER FAR-RED 3"/>
    <property type="match status" value="1"/>
</dbReference>
<protein>
    <submittedName>
        <fullName evidence="3">Amidohydrolase</fullName>
    </submittedName>
</protein>
<dbReference type="Gene3D" id="2.30.40.10">
    <property type="entry name" value="Urease, subunit C, domain 1"/>
    <property type="match status" value="1"/>
</dbReference>
<dbReference type="Gene3D" id="3.20.20.140">
    <property type="entry name" value="Metal-dependent hydrolases"/>
    <property type="match status" value="1"/>
</dbReference>
<sequence>MNLVLKSSCIYDSVADTPFAGYIEIEGNKIKSVVKGDTDKYNDPCKYEIKDCGDRTVTAGLIDGHVHLFLGALHAGTVDIYESNTEEEAAKMLYDAYKKRNDEWVIGFRWHNYRWPEAKLPSKASLDKYFPDRPVIAFNNELHSVWVNSKTLELCGIDRNTPDPEGGTIGRDEDGEPTGFFLEQPAMEMVTEKALNASSVMEEEMIKAFMDVAHSKGITSIGAVHVMRIMKHKACRRLEKKNQLKMRVFFAPHMEMDIQEAIKLRDEYNSDKLRFLGLKGFIDGTPLAYTGYMVEDYSDRPGFCSQPLVDQEWLNEKSRQCYKNDIAMRLHACGDGAVRMALDAYQTARKEYGEKDVRNTIEHIEVIHEDDIGRFAKTNTIASIQPSHIVIDSLEIHPAFIMLDEKRLRLSWIGKTLEKNGARVAFGTDYPIVDLDPVDTVYRAVTRRMANDMPQEGWNPQEKFTVAEALKNSTIGPAYMMCMEDKLGTVEKGKFADINVFSRNIFENIDNMLSTKTDMTIFDGEIVYDKLQGEN</sequence>
<accession>A0A926E993</accession>
<organism evidence="3 4">
    <name type="scientific">Lentihominibacter hominis</name>
    <dbReference type="NCBI Taxonomy" id="2763645"/>
    <lineage>
        <taxon>Bacteria</taxon>
        <taxon>Bacillati</taxon>
        <taxon>Bacillota</taxon>
        <taxon>Clostridia</taxon>
        <taxon>Peptostreptococcales</taxon>
        <taxon>Anaerovoracaceae</taxon>
        <taxon>Lentihominibacter</taxon>
    </lineage>
</organism>
<evidence type="ECO:0000313" key="4">
    <source>
        <dbReference type="Proteomes" id="UP000610862"/>
    </source>
</evidence>
<comment type="caution">
    <text evidence="3">The sequence shown here is derived from an EMBL/GenBank/DDBJ whole genome shotgun (WGS) entry which is preliminary data.</text>
</comment>
<dbReference type="Gene3D" id="3.10.310.70">
    <property type="match status" value="1"/>
</dbReference>
<dbReference type="InterPro" id="IPR013108">
    <property type="entry name" value="Amidohydro_3"/>
</dbReference>
<dbReference type="EMBL" id="JACRTA010000001">
    <property type="protein sequence ID" value="MBC8567836.1"/>
    <property type="molecule type" value="Genomic_DNA"/>
</dbReference>
<feature type="region of interest" description="Disordered" evidence="1">
    <location>
        <begin position="157"/>
        <end position="177"/>
    </location>
</feature>
<dbReference type="RefSeq" id="WP_187524999.1">
    <property type="nucleotide sequence ID" value="NZ_JACRTA010000001.1"/>
</dbReference>
<dbReference type="PANTHER" id="PTHR22642">
    <property type="entry name" value="IMIDAZOLONEPROPIONASE"/>
    <property type="match status" value="1"/>
</dbReference>
<evidence type="ECO:0000259" key="2">
    <source>
        <dbReference type="Pfam" id="PF07969"/>
    </source>
</evidence>
<reference evidence="3" key="1">
    <citation type="submission" date="2020-08" db="EMBL/GenBank/DDBJ databases">
        <title>Genome public.</title>
        <authorList>
            <person name="Liu C."/>
            <person name="Sun Q."/>
        </authorList>
    </citation>
    <scope>NUCLEOTIDE SEQUENCE</scope>
    <source>
        <strain evidence="3">NSJ-24</strain>
    </source>
</reference>
<dbReference type="CDD" id="cd01300">
    <property type="entry name" value="YtcJ_like"/>
    <property type="match status" value="1"/>
</dbReference>
<dbReference type="AlphaFoldDB" id="A0A926E993"/>
<proteinExistence type="predicted"/>